<feature type="compositionally biased region" description="Polar residues" evidence="4">
    <location>
        <begin position="39"/>
        <end position="55"/>
    </location>
</feature>
<dbReference type="PANTHER" id="PTHR11481:SF64">
    <property type="entry name" value="FC RECEPTOR-LIKE PROTEIN 4"/>
    <property type="match status" value="1"/>
</dbReference>
<dbReference type="InterPro" id="IPR007110">
    <property type="entry name" value="Ig-like_dom"/>
</dbReference>
<feature type="non-terminal residue" evidence="7">
    <location>
        <position position="1"/>
    </location>
</feature>
<feature type="domain" description="Ig-like" evidence="6">
    <location>
        <begin position="792"/>
        <end position="881"/>
    </location>
</feature>
<feature type="domain" description="Ig-like" evidence="6">
    <location>
        <begin position="611"/>
        <end position="693"/>
    </location>
</feature>
<keyword evidence="1" id="KW-0732">Signal</keyword>
<dbReference type="GO" id="GO:0009897">
    <property type="term" value="C:external side of plasma membrane"/>
    <property type="evidence" value="ECO:0007669"/>
    <property type="project" value="TreeGrafter"/>
</dbReference>
<accession>A0A8X7WVK9</accession>
<dbReference type="InterPro" id="IPR003598">
    <property type="entry name" value="Ig_sub2"/>
</dbReference>
<keyword evidence="3" id="KW-0393">Immunoglobulin domain</keyword>
<evidence type="ECO:0000256" key="5">
    <source>
        <dbReference type="SAM" id="Phobius"/>
    </source>
</evidence>
<evidence type="ECO:0000256" key="4">
    <source>
        <dbReference type="SAM" id="MobiDB-lite"/>
    </source>
</evidence>
<keyword evidence="5" id="KW-0472">Membrane</keyword>
<keyword evidence="5" id="KW-0812">Transmembrane</keyword>
<keyword evidence="2" id="KW-1015">Disulfide bond</keyword>
<evidence type="ECO:0000313" key="8">
    <source>
        <dbReference type="Proteomes" id="UP000886611"/>
    </source>
</evidence>
<feature type="compositionally biased region" description="Polar residues" evidence="4">
    <location>
        <begin position="14"/>
        <end position="28"/>
    </location>
</feature>
<proteinExistence type="predicted"/>
<feature type="domain" description="Ig-like" evidence="6">
    <location>
        <begin position="361"/>
        <end position="452"/>
    </location>
</feature>
<evidence type="ECO:0000256" key="2">
    <source>
        <dbReference type="ARBA" id="ARBA00023157"/>
    </source>
</evidence>
<dbReference type="GO" id="GO:0007166">
    <property type="term" value="P:cell surface receptor signaling pathway"/>
    <property type="evidence" value="ECO:0007669"/>
    <property type="project" value="TreeGrafter"/>
</dbReference>
<comment type="caution">
    <text evidence="7">The sequence shown here is derived from an EMBL/GenBank/DDBJ whole genome shotgun (WGS) entry which is preliminary data.</text>
</comment>
<dbReference type="Gene3D" id="2.60.40.10">
    <property type="entry name" value="Immunoglobulins"/>
    <property type="match status" value="7"/>
</dbReference>
<dbReference type="EMBL" id="JAATIS010008546">
    <property type="protein sequence ID" value="KAG2457443.1"/>
    <property type="molecule type" value="Genomic_DNA"/>
</dbReference>
<reference evidence="7 8" key="1">
    <citation type="journal article" date="2021" name="Cell">
        <title>Tracing the genetic footprints of vertebrate landing in non-teleost ray-finned fishes.</title>
        <authorList>
            <person name="Bi X."/>
            <person name="Wang K."/>
            <person name="Yang L."/>
            <person name="Pan H."/>
            <person name="Jiang H."/>
            <person name="Wei Q."/>
            <person name="Fang M."/>
            <person name="Yu H."/>
            <person name="Zhu C."/>
            <person name="Cai Y."/>
            <person name="He Y."/>
            <person name="Gan X."/>
            <person name="Zeng H."/>
            <person name="Yu D."/>
            <person name="Zhu Y."/>
            <person name="Jiang H."/>
            <person name="Qiu Q."/>
            <person name="Yang H."/>
            <person name="Zhang Y.E."/>
            <person name="Wang W."/>
            <person name="Zhu M."/>
            <person name="He S."/>
            <person name="Zhang G."/>
        </authorList>
    </citation>
    <scope>NUCLEOTIDE SEQUENCE [LARGE SCALE GENOMIC DNA]</scope>
    <source>
        <strain evidence="7">Bchr_013</strain>
    </source>
</reference>
<dbReference type="InterPro" id="IPR013151">
    <property type="entry name" value="Immunoglobulin_dom"/>
</dbReference>
<evidence type="ECO:0000256" key="3">
    <source>
        <dbReference type="ARBA" id="ARBA00023319"/>
    </source>
</evidence>
<dbReference type="SUPFAM" id="SSF48726">
    <property type="entry name" value="Immunoglobulin"/>
    <property type="match status" value="7"/>
</dbReference>
<feature type="transmembrane region" description="Helical" evidence="5">
    <location>
        <begin position="547"/>
        <end position="569"/>
    </location>
</feature>
<dbReference type="InterPro" id="IPR013783">
    <property type="entry name" value="Ig-like_fold"/>
</dbReference>
<keyword evidence="8" id="KW-1185">Reference proteome</keyword>
<feature type="region of interest" description="Disordered" evidence="4">
    <location>
        <begin position="1"/>
        <end position="68"/>
    </location>
</feature>
<sequence length="1092" mass="123112">MANKKGGPKESKTKATSKLRSASPSSRYGLSETDLDQMGESTDSSGPRSATSSPAESEKGSEGAIVSADVDSSPIGEDYLKLEKAGRSALQLRNYAGLEQRDTAFSRVCCFIYVRGAKLQLKSNKPIYEGDEVSLHCQLDGNPVGWTYEIYKGASTHSYYLYKVQTENTLTFSPVTQSQRGYYRCRAEKRGVYSTYSNDVWFEVSAMYVTLSASPGTSVKVGDSINLTCTWEGKMSSTLIFNFLRNNETVKSSSDSAVFSINQTDKNHTGSYMCAVESSGRRQTYSNEIEIELQEENPDMLYSELVDPPKGRNKGDSALEFNVDVVYSNLVKGKLMKKREKMPEESTGVLYSDIKLKNSTERTTKLEVKSKNINGEVYESEQVSLHCGVDGDHDGWTYELYKTGDRNPYTTQMENIFTISSVNITHSGEYWCRAGKEKLYSKASDPVQLQVSALNVTLSASPRRYVKVKDFLNLNCTWGGNQSSVSTLKFSFLRNNVTVKNSSDSTLFSIKQFNASQTGKYKCAVETPGGGKAYSNEIEIVMKESPLAIILASVGFGLFILVVLLLFVYHRTRGDSAAESGDPVYSNIVIEKSVEKKKKKKERTSTLDVKPEHSDRRIFEGDEVTLHCLADGNPVGWTYKLYKGTYGNAIKRQMANTFTFSPVTLSDSSWYCCQAENRMFYTKPGNRISLHVSECPKATVKVKNEKIPVYVGDTVTMECLIENSFEGWKYRWYKKNQPFMEHQIEWYTHQTYTILSVTQSDSGEYWCNASRNDSPRYAQSRSPLTLTIQECPKATVKVKNEKIPVYVGDTVTLECLIENSFEGWKYRWYKKNQPFMEHQIEGYTQRTYTIQSVTQSDSGQYWCNASRNDSPRYAQSRSPLSLTIQAARNYYQTSLGPEDYGSTVPPRRIGHANFANLPPVPLMFSNKSLSTTKTKQKESDVSTPGEGGIKMDSLNKEGGLTEPSKLSLFQPSEESPENYIIAPMATDTVRSDLIFDHLKTFVSEKNAILSAIQRRFSNLHADIVEIRNEQQKRLSIFLQFHIQVEQHEVEIPSWPAETKSLHERLYEQEDRARRDIVRVIGIPENAEGGNRD</sequence>
<feature type="non-terminal residue" evidence="7">
    <location>
        <position position="1092"/>
    </location>
</feature>
<dbReference type="SMART" id="SM00409">
    <property type="entry name" value="IG"/>
    <property type="match status" value="7"/>
</dbReference>
<feature type="region of interest" description="Disordered" evidence="4">
    <location>
        <begin position="929"/>
        <end position="972"/>
    </location>
</feature>
<dbReference type="GO" id="GO:0004888">
    <property type="term" value="F:transmembrane signaling receptor activity"/>
    <property type="evidence" value="ECO:0007669"/>
    <property type="project" value="TreeGrafter"/>
</dbReference>
<dbReference type="GO" id="GO:0006955">
    <property type="term" value="P:immune response"/>
    <property type="evidence" value="ECO:0007669"/>
    <property type="project" value="TreeGrafter"/>
</dbReference>
<evidence type="ECO:0000259" key="6">
    <source>
        <dbReference type="PROSITE" id="PS50835"/>
    </source>
</evidence>
<dbReference type="SMART" id="SM00408">
    <property type="entry name" value="IGc2"/>
    <property type="match status" value="6"/>
</dbReference>
<feature type="domain" description="Ig-like" evidence="6">
    <location>
        <begin position="129"/>
        <end position="205"/>
    </location>
</feature>
<gene>
    <name evidence="7" type="primary">Fcrl5_3</name>
    <name evidence="7" type="ORF">GTO96_0011775</name>
</gene>
<feature type="domain" description="Ig-like" evidence="6">
    <location>
        <begin position="207"/>
        <end position="290"/>
    </location>
</feature>
<dbReference type="PROSITE" id="PS50835">
    <property type="entry name" value="IG_LIKE"/>
    <property type="match status" value="6"/>
</dbReference>
<dbReference type="Pfam" id="PF13927">
    <property type="entry name" value="Ig_3"/>
    <property type="match status" value="4"/>
</dbReference>
<dbReference type="InterPro" id="IPR050488">
    <property type="entry name" value="Ig_Fc_receptor"/>
</dbReference>
<organism evidence="7 8">
    <name type="scientific">Polypterus senegalus</name>
    <name type="common">Senegal bichir</name>
    <dbReference type="NCBI Taxonomy" id="55291"/>
    <lineage>
        <taxon>Eukaryota</taxon>
        <taxon>Metazoa</taxon>
        <taxon>Chordata</taxon>
        <taxon>Craniata</taxon>
        <taxon>Vertebrata</taxon>
        <taxon>Euteleostomi</taxon>
        <taxon>Actinopterygii</taxon>
        <taxon>Polypteriformes</taxon>
        <taxon>Polypteridae</taxon>
        <taxon>Polypterus</taxon>
    </lineage>
</organism>
<keyword evidence="5" id="KW-1133">Transmembrane helix</keyword>
<dbReference type="AlphaFoldDB" id="A0A8X7WVK9"/>
<dbReference type="InterPro" id="IPR036179">
    <property type="entry name" value="Ig-like_dom_sf"/>
</dbReference>
<dbReference type="Pfam" id="PF00047">
    <property type="entry name" value="ig"/>
    <property type="match status" value="1"/>
</dbReference>
<protein>
    <submittedName>
        <fullName evidence="7">FCRL5 protein</fullName>
    </submittedName>
</protein>
<name>A0A8X7WVK9_POLSE</name>
<dbReference type="Pfam" id="PF13895">
    <property type="entry name" value="Ig_2"/>
    <property type="match status" value="2"/>
</dbReference>
<dbReference type="InterPro" id="IPR003599">
    <property type="entry name" value="Ig_sub"/>
</dbReference>
<dbReference type="PANTHER" id="PTHR11481">
    <property type="entry name" value="IMMUNOGLOBULIN FC RECEPTOR"/>
    <property type="match status" value="1"/>
</dbReference>
<evidence type="ECO:0000313" key="7">
    <source>
        <dbReference type="EMBL" id="KAG2457443.1"/>
    </source>
</evidence>
<feature type="domain" description="Ig-like" evidence="6">
    <location>
        <begin position="696"/>
        <end position="787"/>
    </location>
</feature>
<evidence type="ECO:0000256" key="1">
    <source>
        <dbReference type="ARBA" id="ARBA00022729"/>
    </source>
</evidence>
<dbReference type="Proteomes" id="UP000886611">
    <property type="component" value="Unassembled WGS sequence"/>
</dbReference>